<sequence>MTLDGVECASAVVSEMTKLGEQSWHAVAFARFQAKQYQAGLLAWHLAVPPSSELDLLAARAIMKHNNDHKTALLLARNATKADIPAIQSEAWLLIAELMAEDQRFDEIQNALTKAIEITPNSAEAWRQHGLFFHDLFHQSEIAIKSLRHALVLNPNDLGALHGLARAQAATIPEDDFILVTFASDPKHCGLERLLESAAYFGIAKVRVLGLEEKTPWTNGRKLQLLYDFARSLSPDTWLCAVDGYDVVITESLNISKLLRYFPSSDFYGKYGSVLFSADQTFYFVGKGESCYGSHYPPGIQPYRFLNSGSLIGRAHSVAQLFSSALINFAPLSNWNRVSDQTLLHQIYVEQFFSRHTAQPSPCYSGSLSNWTIALANTPTITLDHSQLLFGNTGGRAFLHDLQVLDGRIYNALTDTFPLLLHTPGGKRFEREFIRLATQQGGWHFPVRDCSSSYSSSVAAHK</sequence>
<dbReference type="CDD" id="cd22997">
    <property type="entry name" value="GT_LH"/>
    <property type="match status" value="1"/>
</dbReference>
<dbReference type="InterPro" id="IPR057589">
    <property type="entry name" value="GT_PLOD"/>
</dbReference>
<organism evidence="3">
    <name type="scientific">Aureoumbra lagunensis</name>
    <dbReference type="NCBI Taxonomy" id="44058"/>
    <lineage>
        <taxon>Eukaryota</taxon>
        <taxon>Sar</taxon>
        <taxon>Stramenopiles</taxon>
        <taxon>Ochrophyta</taxon>
        <taxon>Pelagophyceae</taxon>
        <taxon>Pelagomonadales</taxon>
        <taxon>Aureoumbra</taxon>
    </lineage>
</organism>
<protein>
    <recommendedName>
        <fullName evidence="2">PLOD1-3-like GT domain-containing protein</fullName>
    </recommendedName>
</protein>
<accession>A0A7S3NGD2</accession>
<feature type="domain" description="PLOD1-3-like GT" evidence="2">
    <location>
        <begin position="175"/>
        <end position="325"/>
    </location>
</feature>
<dbReference type="InterPro" id="IPR019734">
    <property type="entry name" value="TPR_rpt"/>
</dbReference>
<dbReference type="InterPro" id="IPR011990">
    <property type="entry name" value="TPR-like_helical_dom_sf"/>
</dbReference>
<feature type="repeat" description="TPR" evidence="1">
    <location>
        <begin position="89"/>
        <end position="122"/>
    </location>
</feature>
<dbReference type="PROSITE" id="PS50005">
    <property type="entry name" value="TPR"/>
    <property type="match status" value="1"/>
</dbReference>
<dbReference type="Gene3D" id="1.25.40.10">
    <property type="entry name" value="Tetratricopeptide repeat domain"/>
    <property type="match status" value="1"/>
</dbReference>
<evidence type="ECO:0000313" key="3">
    <source>
        <dbReference type="EMBL" id="CAE0365906.1"/>
    </source>
</evidence>
<name>A0A7S3NGD2_9STRA</name>
<evidence type="ECO:0000256" key="1">
    <source>
        <dbReference type="PROSITE-ProRule" id="PRU00339"/>
    </source>
</evidence>
<proteinExistence type="predicted"/>
<reference evidence="3" key="1">
    <citation type="submission" date="2021-01" db="EMBL/GenBank/DDBJ databases">
        <authorList>
            <person name="Corre E."/>
            <person name="Pelletier E."/>
            <person name="Niang G."/>
            <person name="Scheremetjew M."/>
            <person name="Finn R."/>
            <person name="Kale V."/>
            <person name="Holt S."/>
            <person name="Cochrane G."/>
            <person name="Meng A."/>
            <person name="Brown T."/>
            <person name="Cohen L."/>
        </authorList>
    </citation>
    <scope>NUCLEOTIDE SEQUENCE</scope>
    <source>
        <strain evidence="3">CCMP1510</strain>
    </source>
</reference>
<dbReference type="EMBL" id="HBIJ01009455">
    <property type="protein sequence ID" value="CAE0365906.1"/>
    <property type="molecule type" value="Transcribed_RNA"/>
</dbReference>
<dbReference type="Pfam" id="PF25342">
    <property type="entry name" value="GT_PLOD"/>
    <property type="match status" value="1"/>
</dbReference>
<dbReference type="SUPFAM" id="SSF48452">
    <property type="entry name" value="TPR-like"/>
    <property type="match status" value="1"/>
</dbReference>
<dbReference type="AlphaFoldDB" id="A0A7S3NGD2"/>
<evidence type="ECO:0000259" key="2">
    <source>
        <dbReference type="Pfam" id="PF25342"/>
    </source>
</evidence>
<keyword evidence="1" id="KW-0802">TPR repeat</keyword>
<gene>
    <name evidence="3" type="ORF">ALAG00032_LOCUS6650</name>
</gene>